<dbReference type="EMBL" id="MN688676">
    <property type="protein sequence ID" value="QIZ31074.1"/>
    <property type="molecule type" value="Genomic_DNA"/>
</dbReference>
<sequence length="584" mass="67502">MKIFFMCTHSNQGTGYARSANKITNYLASLPGVEVVYYAFQNFKGQEIKDRFIDPRIKFYDAMELDPVSPGGFGDKGIVPAIIEEKPDVLFLYNDMMVTKSLIDLIPTECMPPVKYVYLDIVYPWQDISIYDALKSYNFDQIFVFLECWKTHLIDDLGFSDDSVSVMKLGIDFEHFVDVPQKEAKVRLGFKPDDYLVVNMNRNSYRKCWGVTLCAFLEFLKGRDMDPSIKLFCGCMPITPDGVDILKVIQIECAKRGMDTAKVLNEHIFLNPRPLHLTDEEVNNVYNAGDVGLNTGHGEGFGLTTTEHIYFDRPQIVSGVPALREILGDNAHIIEPKLWIQVTEQEKHGGDLAVMDYRDFAERLEYCYTNRDDVPQIKELLKREYSWENVHKVLERFFRLLKRSCEDAGLEYKEPDIPDYVARVTVVPPGEPKMSHSDRVYMKVRILKSGIIRIKLDTSFAILYEKYYSKCKQPPMKSIIQAYKSMGFSLEFLDKIKIKFSKFDDHKKKVQEKIDSVFNKEPAKKPKKIKKKEDEEPEEIIEDEEEDEEEEDDDPDEDGGMDVEVDEDPDEQPQEGEEEAYLSD</sequence>
<proteinExistence type="predicted"/>
<organism evidence="2">
    <name type="scientific">Ostreococcus mediterraneus virus 2</name>
    <dbReference type="NCBI Taxonomy" id="2726183"/>
    <lineage>
        <taxon>Viruses</taxon>
        <taxon>Varidnaviria</taxon>
        <taxon>Bamfordvirae</taxon>
        <taxon>Nucleocytoviricota</taxon>
        <taxon>Megaviricetes</taxon>
        <taxon>Algavirales</taxon>
        <taxon>Phycodnaviridae</taxon>
        <taxon>Prasinovirus</taxon>
    </lineage>
</organism>
<evidence type="ECO:0000313" key="2">
    <source>
        <dbReference type="EMBL" id="QIZ31074.1"/>
    </source>
</evidence>
<gene>
    <name evidence="2" type="ORF">orf00030</name>
</gene>
<name>A0A6H1QTP2_9PHYC</name>
<dbReference type="Gene3D" id="3.40.50.11930">
    <property type="match status" value="1"/>
</dbReference>
<dbReference type="SUPFAM" id="SSF53756">
    <property type="entry name" value="UDP-Glycosyltransferase/glycogen phosphorylase"/>
    <property type="match status" value="1"/>
</dbReference>
<protein>
    <submittedName>
        <fullName evidence="2">Uncharacterized protein</fullName>
    </submittedName>
</protein>
<feature type="compositionally biased region" description="Acidic residues" evidence="1">
    <location>
        <begin position="535"/>
        <end position="584"/>
    </location>
</feature>
<dbReference type="Gene3D" id="3.40.50.2000">
    <property type="entry name" value="Glycogen Phosphorylase B"/>
    <property type="match status" value="1"/>
</dbReference>
<accession>A0A6H1QTP2</accession>
<feature type="region of interest" description="Disordered" evidence="1">
    <location>
        <begin position="522"/>
        <end position="584"/>
    </location>
</feature>
<evidence type="ECO:0000256" key="1">
    <source>
        <dbReference type="SAM" id="MobiDB-lite"/>
    </source>
</evidence>
<reference evidence="2" key="1">
    <citation type="journal article" date="2020" name="Sci. Adv.">
        <title>Virus-host coexistence in phytoplankton through the genomic lens.</title>
        <authorList>
            <person name="Yau S."/>
            <person name="Krasovec M."/>
            <person name="Benites L.F."/>
            <person name="Rombauts S."/>
            <person name="Groussin M."/>
            <person name="Vancaester E."/>
            <person name="Aury J.M."/>
            <person name="Derelle E."/>
            <person name="Desdevises Y."/>
            <person name="Escande M.L."/>
            <person name="Grimsley N."/>
            <person name="Guy J."/>
            <person name="Moreau H."/>
            <person name="Sanchez-Brosseau S."/>
            <person name="van de Peer Y."/>
            <person name="Vandepoele K."/>
            <person name="Gourbiere S."/>
            <person name="Piganeau G."/>
        </authorList>
    </citation>
    <scope>NUCLEOTIDE SEQUENCE</scope>
    <source>
        <strain evidence="2">OmV2</strain>
    </source>
</reference>